<dbReference type="RefSeq" id="XP_044720185.1">
    <property type="nucleotide sequence ID" value="XM_044863653.1"/>
</dbReference>
<evidence type="ECO:0000313" key="4">
    <source>
        <dbReference type="EMBL" id="KAH0962672.1"/>
    </source>
</evidence>
<dbReference type="GeneID" id="68354311"/>
<dbReference type="Gene3D" id="3.30.70.270">
    <property type="match status" value="1"/>
</dbReference>
<accession>A0A9P8MWJ0</accession>
<dbReference type="AlphaFoldDB" id="A0A9P8MWJ0"/>
<dbReference type="InterPro" id="IPR051320">
    <property type="entry name" value="Viral_Replic_Matur_Polypro"/>
</dbReference>
<protein>
    <recommendedName>
        <fullName evidence="3">Reverse transcriptase/retrotransposon-derived protein RNase H-like domain-containing protein</fullName>
    </recommendedName>
</protein>
<comment type="subcellular location">
    <subcellularLocation>
        <location evidence="1">Mitochondrion</location>
    </subcellularLocation>
</comment>
<feature type="domain" description="Reverse transcriptase/retrotransposon-derived protein RNase H-like" evidence="3">
    <location>
        <begin position="82"/>
        <end position="179"/>
    </location>
</feature>
<dbReference type="PANTHER" id="PTHR33064">
    <property type="entry name" value="POL PROTEIN"/>
    <property type="match status" value="1"/>
</dbReference>
<dbReference type="InterPro" id="IPR041577">
    <property type="entry name" value="RT_RNaseH_2"/>
</dbReference>
<dbReference type="Proteomes" id="UP000824596">
    <property type="component" value="Unassembled WGS sequence"/>
</dbReference>
<dbReference type="Pfam" id="PF17919">
    <property type="entry name" value="RT_RNaseH_2"/>
    <property type="match status" value="1"/>
</dbReference>
<evidence type="ECO:0000256" key="1">
    <source>
        <dbReference type="ARBA" id="ARBA00004173"/>
    </source>
</evidence>
<dbReference type="SUPFAM" id="SSF56672">
    <property type="entry name" value="DNA/RNA polymerases"/>
    <property type="match status" value="1"/>
</dbReference>
<evidence type="ECO:0000313" key="5">
    <source>
        <dbReference type="Proteomes" id="UP000824596"/>
    </source>
</evidence>
<evidence type="ECO:0000259" key="3">
    <source>
        <dbReference type="Pfam" id="PF17919"/>
    </source>
</evidence>
<dbReference type="GO" id="GO:0005739">
    <property type="term" value="C:mitochondrion"/>
    <property type="evidence" value="ECO:0007669"/>
    <property type="project" value="UniProtKB-SubCell"/>
</dbReference>
<dbReference type="Gene3D" id="3.10.20.370">
    <property type="match status" value="1"/>
</dbReference>
<gene>
    <name evidence="4" type="ORF">HRG_05182</name>
</gene>
<evidence type="ECO:0000256" key="2">
    <source>
        <dbReference type="ARBA" id="ARBA00023128"/>
    </source>
</evidence>
<dbReference type="FunFam" id="3.10.20.370:FF:000001">
    <property type="entry name" value="Retrovirus-related Pol polyprotein from transposon 17.6-like protein"/>
    <property type="match status" value="1"/>
</dbReference>
<comment type="caution">
    <text evidence="4">The sequence shown here is derived from an EMBL/GenBank/DDBJ whole genome shotgun (WGS) entry which is preliminary data.</text>
</comment>
<dbReference type="PANTHER" id="PTHR33064:SF37">
    <property type="entry name" value="RIBONUCLEASE H"/>
    <property type="match status" value="1"/>
</dbReference>
<reference evidence="4" key="1">
    <citation type="submission" date="2021-09" db="EMBL/GenBank/DDBJ databases">
        <title>A high-quality genome of the endoparasitic fungus Hirsutella rhossiliensis with a comparison of Hirsutella genomes reveals transposable elements contributing to genome size variation.</title>
        <authorList>
            <person name="Lin R."/>
            <person name="Jiao Y."/>
            <person name="Sun X."/>
            <person name="Ling J."/>
            <person name="Xie B."/>
            <person name="Cheng X."/>
        </authorList>
    </citation>
    <scope>NUCLEOTIDE SEQUENCE</scope>
    <source>
        <strain evidence="4">HR02</strain>
    </source>
</reference>
<dbReference type="OrthoDB" id="5096095at2759"/>
<keyword evidence="2" id="KW-0496">Mitochondrion</keyword>
<name>A0A9P8MWJ0_9HYPO</name>
<dbReference type="InterPro" id="IPR043502">
    <property type="entry name" value="DNA/RNA_pol_sf"/>
</dbReference>
<dbReference type="CDD" id="cd09274">
    <property type="entry name" value="RNase_HI_RT_Ty3"/>
    <property type="match status" value="1"/>
</dbReference>
<dbReference type="EMBL" id="JAIZPD010000005">
    <property type="protein sequence ID" value="KAH0962672.1"/>
    <property type="molecule type" value="Genomic_DNA"/>
</dbReference>
<dbReference type="InterPro" id="IPR043128">
    <property type="entry name" value="Rev_trsase/Diguanyl_cyclase"/>
</dbReference>
<keyword evidence="5" id="KW-1185">Reference proteome</keyword>
<organism evidence="4 5">
    <name type="scientific">Hirsutella rhossiliensis</name>
    <dbReference type="NCBI Taxonomy" id="111463"/>
    <lineage>
        <taxon>Eukaryota</taxon>
        <taxon>Fungi</taxon>
        <taxon>Dikarya</taxon>
        <taxon>Ascomycota</taxon>
        <taxon>Pezizomycotina</taxon>
        <taxon>Sordariomycetes</taxon>
        <taxon>Hypocreomycetidae</taxon>
        <taxon>Hypocreales</taxon>
        <taxon>Ophiocordycipitaceae</taxon>
        <taxon>Hirsutella</taxon>
    </lineage>
</organism>
<sequence length="197" mass="23125">MINNVLREHLDIFVVVYLDDILIFSDTLEEHKEHVHKKITQEVDFLGHTISPGEIRMQQDKINSVKEWPTPKNVKDEKEFTWDDKANEAFECIKTTITQEPVLTTFDPERQIELETDASDFALGAQIGQKDDEGRLRPIAFYSKKLHGAELNYPIYDKEFLAIIQAFKFRHYLLGSKHKIKVYTDHKTSHISRRRNN</sequence>
<proteinExistence type="predicted"/>